<dbReference type="InterPro" id="IPR016181">
    <property type="entry name" value="Acyl_CoA_acyltransferase"/>
</dbReference>
<dbReference type="SUPFAM" id="SSF55729">
    <property type="entry name" value="Acyl-CoA N-acyltransferases (Nat)"/>
    <property type="match status" value="1"/>
</dbReference>
<dbReference type="PROSITE" id="PS51729">
    <property type="entry name" value="GNAT_YJDJ"/>
    <property type="match status" value="1"/>
</dbReference>
<reference evidence="2 3" key="1">
    <citation type="submission" date="2019-08" db="EMBL/GenBank/DDBJ databases">
        <title>Antarcticibacterium arcticum sp. nov., a bacterium isolated from marine sediment of the Canadian Beaufort Sea.</title>
        <authorList>
            <person name="Lee Y.M."/>
            <person name="Baek K."/>
            <person name="Lee D.-H."/>
            <person name="Shin S.C."/>
            <person name="Jin Y.K."/>
            <person name="Park Y."/>
        </authorList>
    </citation>
    <scope>NUCLEOTIDE SEQUENCE [LARGE SCALE GENOMIC DNA]</scope>
    <source>
        <strain evidence="2 3">PAMC 28998</strain>
    </source>
</reference>
<dbReference type="InterPro" id="IPR031165">
    <property type="entry name" value="GNAT_YJDJ"/>
</dbReference>
<evidence type="ECO:0000313" key="2">
    <source>
        <dbReference type="EMBL" id="QED38371.1"/>
    </source>
</evidence>
<accession>A0A5B8YLD8</accession>
<evidence type="ECO:0000259" key="1">
    <source>
        <dbReference type="PROSITE" id="PS51729"/>
    </source>
</evidence>
<dbReference type="EMBL" id="CP042476">
    <property type="protein sequence ID" value="QED38371.1"/>
    <property type="molecule type" value="Genomic_DNA"/>
</dbReference>
<feature type="domain" description="N-acetyltransferase" evidence="1">
    <location>
        <begin position="6"/>
        <end position="93"/>
    </location>
</feature>
<protein>
    <submittedName>
        <fullName evidence="2">N-acetyltransferase</fullName>
    </submittedName>
</protein>
<dbReference type="CDD" id="cd04301">
    <property type="entry name" value="NAT_SF"/>
    <property type="match status" value="1"/>
</dbReference>
<dbReference type="Gene3D" id="3.40.630.30">
    <property type="match status" value="1"/>
</dbReference>
<dbReference type="Pfam" id="PF14542">
    <property type="entry name" value="Acetyltransf_CG"/>
    <property type="match status" value="1"/>
</dbReference>
<evidence type="ECO:0000313" key="3">
    <source>
        <dbReference type="Proteomes" id="UP000321954"/>
    </source>
</evidence>
<organism evidence="2 3">
    <name type="scientific">Antarcticibacterium arcticum</name>
    <dbReference type="NCBI Taxonomy" id="2585771"/>
    <lineage>
        <taxon>Bacteria</taxon>
        <taxon>Pseudomonadati</taxon>
        <taxon>Bacteroidota</taxon>
        <taxon>Flavobacteriia</taxon>
        <taxon>Flavobacteriales</taxon>
        <taxon>Flavobacteriaceae</taxon>
        <taxon>Antarcticibacterium</taxon>
    </lineage>
</organism>
<keyword evidence="2" id="KW-0808">Transferase</keyword>
<dbReference type="InterPro" id="IPR045057">
    <property type="entry name" value="Gcn5-rel_NAT"/>
</dbReference>
<keyword evidence="3" id="KW-1185">Reference proteome</keyword>
<dbReference type="RefSeq" id="WP_146835370.1">
    <property type="nucleotide sequence ID" value="NZ_CP042476.1"/>
</dbReference>
<dbReference type="OrthoDB" id="9793389at2"/>
<dbReference type="PANTHER" id="PTHR31435">
    <property type="entry name" value="PROTEIN NATD1"/>
    <property type="match status" value="1"/>
</dbReference>
<name>A0A5B8YLD8_9FLAO</name>
<sequence>MQVKHTENDGSGDFTALIEGREAGKMTYTSAGENKFSLDHTEVISTYKGKGVGKELLKSAAEYARNNNYKIVPVCSYAKTLMERSSDYDDVLN</sequence>
<proteinExistence type="predicted"/>
<dbReference type="Proteomes" id="UP000321954">
    <property type="component" value="Chromosome"/>
</dbReference>
<dbReference type="KEGG" id="anp:FK178_11880"/>
<dbReference type="GO" id="GO:0016740">
    <property type="term" value="F:transferase activity"/>
    <property type="evidence" value="ECO:0007669"/>
    <property type="project" value="UniProtKB-KW"/>
</dbReference>
<gene>
    <name evidence="2" type="ORF">FK178_11880</name>
</gene>
<dbReference type="AlphaFoldDB" id="A0A5B8YLD8"/>
<dbReference type="PANTHER" id="PTHR31435:SF10">
    <property type="entry name" value="BSR4717 PROTEIN"/>
    <property type="match status" value="1"/>
</dbReference>